<dbReference type="Pfam" id="PF01804">
    <property type="entry name" value="Penicil_amidase"/>
    <property type="match status" value="1"/>
</dbReference>
<reference evidence="7 8" key="1">
    <citation type="journal article" date="2012" name="J. Bacteriol.">
        <title>Genome Sequence of the Protease-Producing Bacterium Rheinheimera nanhaiensis E407-8T, Isolated from Deep-Sea Sediment of the South China Sea.</title>
        <authorList>
            <person name="Zhang X.-Y."/>
            <person name="Zhang Y.-J."/>
            <person name="Qin Q.-L."/>
            <person name="Xie B.-B."/>
            <person name="Chen X.-L."/>
            <person name="Zhou B.-C."/>
            <person name="Zhang Y.-Z."/>
        </authorList>
    </citation>
    <scope>NUCLEOTIDE SEQUENCE [LARGE SCALE GENOMIC DNA]</scope>
    <source>
        <strain evidence="7 8">E407-8</strain>
    </source>
</reference>
<keyword evidence="6" id="KW-0479">Metal-binding</keyword>
<evidence type="ECO:0000256" key="3">
    <source>
        <dbReference type="ARBA" id="ARBA00022801"/>
    </source>
</evidence>
<dbReference type="EC" id="3.5.1.97" evidence="7"/>
<dbReference type="InterPro" id="IPR014395">
    <property type="entry name" value="Pen/GL7ACA/AHL_acylase"/>
</dbReference>
<dbReference type="InterPro" id="IPR023343">
    <property type="entry name" value="Penicillin_amidase_dom1"/>
</dbReference>
<dbReference type="STRING" id="562729.RNAN_2546"/>
<dbReference type="InterPro" id="IPR002692">
    <property type="entry name" value="S45"/>
</dbReference>
<dbReference type="MEROPS" id="S45.004"/>
<dbReference type="SUPFAM" id="SSF56235">
    <property type="entry name" value="N-terminal nucleophile aminohydrolases (Ntn hydrolases)"/>
    <property type="match status" value="1"/>
</dbReference>
<keyword evidence="4" id="KW-0865">Zymogen</keyword>
<protein>
    <submittedName>
        <fullName evidence="7">Acyl-homoserine-lactone acylase</fullName>
        <ecNumber evidence="7">3.5.1.97</ecNumber>
    </submittedName>
</protein>
<dbReference type="PANTHER" id="PTHR34218:SF3">
    <property type="entry name" value="ACYL-HOMOSERINE LACTONE ACYLASE PVDQ"/>
    <property type="match status" value="1"/>
</dbReference>
<keyword evidence="6" id="KW-0106">Calcium</keyword>
<dbReference type="Gene3D" id="1.10.439.10">
    <property type="entry name" value="Penicillin Amidohydrolase, domain 1"/>
    <property type="match status" value="1"/>
</dbReference>
<evidence type="ECO:0000256" key="2">
    <source>
        <dbReference type="ARBA" id="ARBA00022729"/>
    </source>
</evidence>
<dbReference type="InterPro" id="IPR043147">
    <property type="entry name" value="Penicillin_amidase_A-knob"/>
</dbReference>
<dbReference type="InterPro" id="IPR043146">
    <property type="entry name" value="Penicillin_amidase_N_B-knob"/>
</dbReference>
<accession>I1DZR2</accession>
<dbReference type="RefSeq" id="WP_008222233.1">
    <property type="nucleotide sequence ID" value="NZ_BAFK01000014.1"/>
</dbReference>
<evidence type="ECO:0000256" key="4">
    <source>
        <dbReference type="ARBA" id="ARBA00023145"/>
    </source>
</evidence>
<proteinExistence type="inferred from homology"/>
<keyword evidence="8" id="KW-1185">Reference proteome</keyword>
<dbReference type="GO" id="GO:0016811">
    <property type="term" value="F:hydrolase activity, acting on carbon-nitrogen (but not peptide) bonds, in linear amides"/>
    <property type="evidence" value="ECO:0007669"/>
    <property type="project" value="InterPro"/>
</dbReference>
<feature type="binding site" evidence="6">
    <location>
        <position position="154"/>
    </location>
    <ligand>
        <name>Ca(2+)</name>
        <dbReference type="ChEBI" id="CHEBI:29108"/>
    </ligand>
</feature>
<gene>
    <name evidence="7" type="ORF">RNAN_2546</name>
</gene>
<dbReference type="GO" id="GO:0017000">
    <property type="term" value="P:antibiotic biosynthetic process"/>
    <property type="evidence" value="ECO:0007669"/>
    <property type="project" value="InterPro"/>
</dbReference>
<keyword evidence="3 7" id="KW-0378">Hydrolase</keyword>
<evidence type="ECO:0000313" key="7">
    <source>
        <dbReference type="EMBL" id="GAB59540.1"/>
    </source>
</evidence>
<comment type="similarity">
    <text evidence="1">Belongs to the peptidase S45 family.</text>
</comment>
<comment type="cofactor">
    <cofactor evidence="6">
        <name>Ca(2+)</name>
        <dbReference type="ChEBI" id="CHEBI:29108"/>
    </cofactor>
    <text evidence="6">Binds 1 Ca(2+) ion per dimer.</text>
</comment>
<comment type="caution">
    <text evidence="7">The sequence shown here is derived from an EMBL/GenBank/DDBJ whole genome shotgun (WGS) entry which is preliminary data.</text>
</comment>
<sequence>MLRSLILVTAFFCLTACKDKAEIRYTAFNVPHITATSYYGLGYGSGYAQAEENLCTLTEQIVKLKGQKSRYFGPGQQQVNLLSDFGYKILDYPGQAHSYLSQLPAEASELLHGFVSGFNARLTELTPETYPSPCRQANWVAPLSATELLAYHLELAGLASSRNLLLPMALAQPPVPGNQQQTKVQLNAEHILTSRGLGSNGWALGGDKTTNGQGALLANPHFPWDGELRFFQQHLTIPGKLDVSGVTLVGLPTVLIGFNPHLAWTHTISQSKQFTFYQLELEPDNPLRYRYGNEYRDFTQQQVSIDVMLPDGSMQQVSRTFYRSHYGPLLDLSTLDASLGWTTQSAISYRDANAGNYRMLQQWLAIGQARNKTELMDALAQHQGIPWVNTLVTEQTGDVHYIDASQVPLLHPVAEAYWRQASQSPALAALWLGGDGAVLLPGSEPIFEWQDSGQTLGAGLVPLQQAPQLSRRDYLFNANSSHWLANPQQPLEGYSLMYGPERTELSPRSRYNGQLINNPQLMGADLRFSAAELRQVFNRNESLFSDSFRQQLVQHCQANPVYTDNTTEQTVDLQLICQALANWDGRYNLNSRGAHIMREFLAAFRSPAHAALQPQLFAMPFDANAPLHTPDGLAISDNPQQDPVLQALGQAALRLQQAGIAPDATLASIQYLIKAEGQTPIAMPGGYSFEGLFNMAEGSQQSRSSSELANNVTGIGRPDSPLLLHLLAGEPREAYTLNSGSSFVMVMAFTEQGPQASMLHAYSQAHDPQSVHFNDQTLLYREQAWQPMYFQQEDIKQHTKRLIRFSLPRPE</sequence>
<dbReference type="PANTHER" id="PTHR34218">
    <property type="entry name" value="PEPTIDASE S45 PENICILLIN AMIDASE"/>
    <property type="match status" value="1"/>
</dbReference>
<dbReference type="OrthoDB" id="9760084at2"/>
<evidence type="ECO:0000313" key="8">
    <source>
        <dbReference type="Proteomes" id="UP000004374"/>
    </source>
</evidence>
<name>I1DZR2_9GAMM</name>
<evidence type="ECO:0000256" key="1">
    <source>
        <dbReference type="ARBA" id="ARBA00006586"/>
    </source>
</evidence>
<dbReference type="Gene3D" id="2.30.120.10">
    <property type="match status" value="1"/>
</dbReference>
<dbReference type="PIRSF" id="PIRSF001227">
    <property type="entry name" value="Pen_acylase"/>
    <property type="match status" value="1"/>
</dbReference>
<dbReference type="GO" id="GO:0046872">
    <property type="term" value="F:metal ion binding"/>
    <property type="evidence" value="ECO:0007669"/>
    <property type="project" value="UniProtKB-KW"/>
</dbReference>
<organism evidence="7 8">
    <name type="scientific">Rheinheimera nanhaiensis E407-8</name>
    <dbReference type="NCBI Taxonomy" id="562729"/>
    <lineage>
        <taxon>Bacteria</taxon>
        <taxon>Pseudomonadati</taxon>
        <taxon>Pseudomonadota</taxon>
        <taxon>Gammaproteobacteria</taxon>
        <taxon>Chromatiales</taxon>
        <taxon>Chromatiaceae</taxon>
        <taxon>Rheinheimera</taxon>
    </lineage>
</organism>
<keyword evidence="2" id="KW-0732">Signal</keyword>
<dbReference type="AlphaFoldDB" id="I1DZR2"/>
<dbReference type="InterPro" id="IPR029055">
    <property type="entry name" value="Ntn_hydrolases_N"/>
</dbReference>
<dbReference type="Gene3D" id="1.10.1400.10">
    <property type="match status" value="1"/>
</dbReference>
<dbReference type="Gene3D" id="3.60.20.10">
    <property type="entry name" value="Glutamine Phosphoribosylpyrophosphate, subunit 1, domain 1"/>
    <property type="match status" value="1"/>
</dbReference>
<dbReference type="EMBL" id="BAFK01000014">
    <property type="protein sequence ID" value="GAB59540.1"/>
    <property type="molecule type" value="Genomic_DNA"/>
</dbReference>
<feature type="active site" description="Nucleophile" evidence="5">
    <location>
        <position position="199"/>
    </location>
</feature>
<evidence type="ECO:0000256" key="5">
    <source>
        <dbReference type="PIRSR" id="PIRSR001227-1"/>
    </source>
</evidence>
<evidence type="ECO:0000256" key="6">
    <source>
        <dbReference type="PIRSR" id="PIRSR001227-2"/>
    </source>
</evidence>
<dbReference type="Proteomes" id="UP000004374">
    <property type="component" value="Unassembled WGS sequence"/>
</dbReference>